<comment type="caution">
    <text evidence="8">The sequence shown here is derived from an EMBL/GenBank/DDBJ whole genome shotgun (WGS) entry which is preliminary data.</text>
</comment>
<evidence type="ECO:0000313" key="9">
    <source>
        <dbReference type="Proteomes" id="UP000789405"/>
    </source>
</evidence>
<dbReference type="EC" id="2.7.2.3" evidence="3"/>
<dbReference type="Proteomes" id="UP000789405">
    <property type="component" value="Unassembled WGS sequence"/>
</dbReference>
<comment type="similarity">
    <text evidence="2">Belongs to the phosphoglycerate kinase family.</text>
</comment>
<dbReference type="GO" id="GO:0005524">
    <property type="term" value="F:ATP binding"/>
    <property type="evidence" value="ECO:0007669"/>
    <property type="project" value="UniProtKB-KW"/>
</dbReference>
<protein>
    <recommendedName>
        <fullName evidence="3">phosphoglycerate kinase</fullName>
        <ecNumber evidence="3">2.7.2.3</ecNumber>
    </recommendedName>
</protein>
<comment type="cofactor">
    <cofactor evidence="1">
        <name>Mg(2+)</name>
        <dbReference type="ChEBI" id="CHEBI:18420"/>
    </cofactor>
</comment>
<reference evidence="8" key="1">
    <citation type="submission" date="2021-06" db="EMBL/GenBank/DDBJ databases">
        <authorList>
            <person name="Kallberg Y."/>
            <person name="Tangrot J."/>
            <person name="Rosling A."/>
        </authorList>
    </citation>
    <scope>NUCLEOTIDE SEQUENCE</scope>
    <source>
        <strain evidence="8">MA453B</strain>
    </source>
</reference>
<keyword evidence="7" id="KW-0067">ATP-binding</keyword>
<keyword evidence="4" id="KW-0808">Transferase</keyword>
<proteinExistence type="inferred from homology"/>
<evidence type="ECO:0000256" key="7">
    <source>
        <dbReference type="ARBA" id="ARBA00022840"/>
    </source>
</evidence>
<evidence type="ECO:0000256" key="6">
    <source>
        <dbReference type="ARBA" id="ARBA00022777"/>
    </source>
</evidence>
<dbReference type="InterPro" id="IPR036043">
    <property type="entry name" value="Phosphoglycerate_kinase_sf"/>
</dbReference>
<dbReference type="SUPFAM" id="SSF53748">
    <property type="entry name" value="Phosphoglycerate kinase"/>
    <property type="match status" value="1"/>
</dbReference>
<evidence type="ECO:0000256" key="5">
    <source>
        <dbReference type="ARBA" id="ARBA00022741"/>
    </source>
</evidence>
<sequence>MCDAITIKESSVARRKNVKHQYLSIESVDLKDKRVLIRVDFHVPFQDGK</sequence>
<dbReference type="Gene3D" id="3.40.50.1260">
    <property type="entry name" value="Phosphoglycerate kinase, N-terminal domain"/>
    <property type="match status" value="1"/>
</dbReference>
<evidence type="ECO:0000256" key="2">
    <source>
        <dbReference type="ARBA" id="ARBA00008982"/>
    </source>
</evidence>
<dbReference type="GO" id="GO:0006096">
    <property type="term" value="P:glycolytic process"/>
    <property type="evidence" value="ECO:0007669"/>
    <property type="project" value="InterPro"/>
</dbReference>
<name>A0A9N9D3G8_9GLOM</name>
<dbReference type="AlphaFoldDB" id="A0A9N9D3G8"/>
<dbReference type="GO" id="GO:0004618">
    <property type="term" value="F:phosphoglycerate kinase activity"/>
    <property type="evidence" value="ECO:0007669"/>
    <property type="project" value="UniProtKB-EC"/>
</dbReference>
<keyword evidence="5" id="KW-0547">Nucleotide-binding</keyword>
<evidence type="ECO:0000256" key="1">
    <source>
        <dbReference type="ARBA" id="ARBA00001946"/>
    </source>
</evidence>
<dbReference type="EMBL" id="CAJVPY010004649">
    <property type="protein sequence ID" value="CAG8624798.1"/>
    <property type="molecule type" value="Genomic_DNA"/>
</dbReference>
<accession>A0A9N9D3G8</accession>
<keyword evidence="9" id="KW-1185">Reference proteome</keyword>
<dbReference type="InterPro" id="IPR015824">
    <property type="entry name" value="Phosphoglycerate_kinase_N"/>
</dbReference>
<keyword evidence="6" id="KW-0418">Kinase</keyword>
<organism evidence="8 9">
    <name type="scientific">Dentiscutata erythropus</name>
    <dbReference type="NCBI Taxonomy" id="1348616"/>
    <lineage>
        <taxon>Eukaryota</taxon>
        <taxon>Fungi</taxon>
        <taxon>Fungi incertae sedis</taxon>
        <taxon>Mucoromycota</taxon>
        <taxon>Glomeromycotina</taxon>
        <taxon>Glomeromycetes</taxon>
        <taxon>Diversisporales</taxon>
        <taxon>Gigasporaceae</taxon>
        <taxon>Dentiscutata</taxon>
    </lineage>
</organism>
<evidence type="ECO:0000256" key="4">
    <source>
        <dbReference type="ARBA" id="ARBA00022679"/>
    </source>
</evidence>
<evidence type="ECO:0000313" key="8">
    <source>
        <dbReference type="EMBL" id="CAG8624798.1"/>
    </source>
</evidence>
<gene>
    <name evidence="8" type="ORF">DERYTH_LOCUS8831</name>
</gene>
<evidence type="ECO:0000256" key="3">
    <source>
        <dbReference type="ARBA" id="ARBA00013061"/>
    </source>
</evidence>